<dbReference type="AlphaFoldDB" id="A0A4U7KW27"/>
<proteinExistence type="inferred from homology"/>
<dbReference type="GeneID" id="40725653"/>
<dbReference type="GO" id="GO:0004057">
    <property type="term" value="F:arginyl-tRNA--protein transferase activity"/>
    <property type="evidence" value="ECO:0007669"/>
    <property type="project" value="UniProtKB-EC"/>
</dbReference>
<dbReference type="InterPro" id="IPR030700">
    <property type="entry name" value="N-end_Aminoacyl_Trfase"/>
</dbReference>
<dbReference type="InterPro" id="IPR007471">
    <property type="entry name" value="N-end_Aminoacyl_Trfase_N"/>
</dbReference>
<dbReference type="RefSeq" id="XP_029740391.1">
    <property type="nucleotide sequence ID" value="XM_029883356.1"/>
</dbReference>
<evidence type="ECO:0000256" key="2">
    <source>
        <dbReference type="ARBA" id="ARBA00012025"/>
    </source>
</evidence>
<name>A0A4U7KW27_9BASI</name>
<feature type="domain" description="N-end aminoacyl transferase N-terminal" evidence="6">
    <location>
        <begin position="21"/>
        <end position="100"/>
    </location>
</feature>
<dbReference type="EC" id="2.3.2.8" evidence="2"/>
<comment type="similarity">
    <text evidence="1">Belongs to the R-transferase family.</text>
</comment>
<feature type="domain" description="N-end rule aminoacyl transferase C-terminal" evidence="7">
    <location>
        <begin position="179"/>
        <end position="343"/>
    </location>
</feature>
<feature type="region of interest" description="Disordered" evidence="5">
    <location>
        <begin position="375"/>
        <end position="402"/>
    </location>
</feature>
<dbReference type="Pfam" id="PF04376">
    <property type="entry name" value="ATE_N"/>
    <property type="match status" value="1"/>
</dbReference>
<keyword evidence="3" id="KW-0808">Transferase</keyword>
<evidence type="ECO:0000256" key="5">
    <source>
        <dbReference type="SAM" id="MobiDB-lite"/>
    </source>
</evidence>
<evidence type="ECO:0000313" key="9">
    <source>
        <dbReference type="Proteomes" id="UP000306050"/>
    </source>
</evidence>
<dbReference type="GO" id="GO:0005737">
    <property type="term" value="C:cytoplasm"/>
    <property type="evidence" value="ECO:0007669"/>
    <property type="project" value="TreeGrafter"/>
</dbReference>
<dbReference type="InterPro" id="IPR016181">
    <property type="entry name" value="Acyl_CoA_acyltransferase"/>
</dbReference>
<dbReference type="Pfam" id="PF04377">
    <property type="entry name" value="ATE_C"/>
    <property type="match status" value="1"/>
</dbReference>
<dbReference type="InterPro" id="IPR007472">
    <property type="entry name" value="N-end_Aminoacyl_Trfase_C"/>
</dbReference>
<keyword evidence="9" id="KW-1185">Reference proteome</keyword>
<evidence type="ECO:0000259" key="7">
    <source>
        <dbReference type="Pfam" id="PF04377"/>
    </source>
</evidence>
<dbReference type="EMBL" id="SRRM01000009">
    <property type="protein sequence ID" value="TKY88406.1"/>
    <property type="molecule type" value="Genomic_DNA"/>
</dbReference>
<dbReference type="KEGG" id="sgra:EX895_002758"/>
<evidence type="ECO:0000259" key="6">
    <source>
        <dbReference type="Pfam" id="PF04376"/>
    </source>
</evidence>
<protein>
    <recommendedName>
        <fullName evidence="2">arginyltransferase</fullName>
        <ecNumber evidence="2">2.3.2.8</ecNumber>
    </recommendedName>
</protein>
<dbReference type="SUPFAM" id="SSF55729">
    <property type="entry name" value="Acyl-CoA N-acyltransferases (Nat)"/>
    <property type="match status" value="1"/>
</dbReference>
<evidence type="ECO:0000256" key="3">
    <source>
        <dbReference type="ARBA" id="ARBA00022679"/>
    </source>
</evidence>
<evidence type="ECO:0000313" key="8">
    <source>
        <dbReference type="EMBL" id="TKY88406.1"/>
    </source>
</evidence>
<dbReference type="PANTHER" id="PTHR21367">
    <property type="entry name" value="ARGININE-TRNA-PROTEIN TRANSFERASE 1"/>
    <property type="match status" value="1"/>
</dbReference>
<evidence type="ECO:0000256" key="1">
    <source>
        <dbReference type="ARBA" id="ARBA00009991"/>
    </source>
</evidence>
<comment type="caution">
    <text evidence="8">The sequence shown here is derived from an EMBL/GenBank/DDBJ whole genome shotgun (WGS) entry which is preliminary data.</text>
</comment>
<sequence>MPNKRNKVQLSFISPTSYTTSTCGYCTAPGSGKRSSHKSSKSYGIWAHRLSPYHYQDLIDRGWRRSGDYVYKPDLLRTCCAQIPIRLDAREFRPKKSHKRALTNLLFRVRHTKPKPAKWKGRWSRSRNWDLEERWNEIVPSPASQQGASTSTPTWADKVAGPITSRLQVRLGLAASSHEKYQLFRKYQAAIHGESDKDISSEDGFRRFLVDTSIALTWPSSGEPLTPAQETQWRVKSLDPADLPAELPYGCYHQEYRLDDQLIGVGVLDILPNCVSSVYVFYDPEHKDWQLGKVSALQEIALTKRLGRLKAMADITRYYMGFYIHTCQKMKYKAEYRPSQVLDCDTNTWHDLINVAPNMDANHFFGWSDDQRQRQVSRPGECQARDPDAKKGVRVPTQPRPPPGMLDAAAILSSLVQALRGSAWPETESGLDLLQHAMVLEAQNQGEGIKPLLMSNILRNYLQAEGQQVEEDDPELVQVVECLAALSSAELVAETVVFI</sequence>
<dbReference type="Proteomes" id="UP000306050">
    <property type="component" value="Chromosome SGRAM_16"/>
</dbReference>
<dbReference type="OrthoDB" id="74183at2759"/>
<accession>A0A4U7KW27</accession>
<dbReference type="PANTHER" id="PTHR21367:SF1">
    <property type="entry name" value="ARGINYL-TRNA--PROTEIN TRANSFERASE 1"/>
    <property type="match status" value="1"/>
</dbReference>
<organism evidence="8 9">
    <name type="scientific">Sporisorium graminicola</name>
    <dbReference type="NCBI Taxonomy" id="280036"/>
    <lineage>
        <taxon>Eukaryota</taxon>
        <taxon>Fungi</taxon>
        <taxon>Dikarya</taxon>
        <taxon>Basidiomycota</taxon>
        <taxon>Ustilaginomycotina</taxon>
        <taxon>Ustilaginomycetes</taxon>
        <taxon>Ustilaginales</taxon>
        <taxon>Ustilaginaceae</taxon>
        <taxon>Sporisorium</taxon>
    </lineage>
</organism>
<reference evidence="8 9" key="1">
    <citation type="submission" date="2019-05" db="EMBL/GenBank/DDBJ databases">
        <title>Sporisorium graminicola CBS 10092 draft sequencing and annotation.</title>
        <authorList>
            <person name="Solano-Gonzalez S."/>
            <person name="Caddick M.X."/>
            <person name="Darby A."/>
        </authorList>
    </citation>
    <scope>NUCLEOTIDE SEQUENCE [LARGE SCALE GENOMIC DNA]</scope>
    <source>
        <strain evidence="8 9">CBS 10092</strain>
    </source>
</reference>
<keyword evidence="4" id="KW-0012">Acyltransferase</keyword>
<gene>
    <name evidence="8" type="ORF">EX895_002758</name>
</gene>
<evidence type="ECO:0000256" key="4">
    <source>
        <dbReference type="ARBA" id="ARBA00023315"/>
    </source>
</evidence>